<evidence type="ECO:0000259" key="4">
    <source>
        <dbReference type="PROSITE" id="PS50011"/>
    </source>
</evidence>
<accession>A0AAN7FS26</accession>
<sequence>MSVHQNVLQLLGCCLETKYIDPTETVHFEPLAWKCRLRIAMGIANAVANLHTAFSRPIIHRDVRSAITLLVENKVAKLIDFSSSISIPKGEHVEDVVRSRLVYLASEYAPTGYITEKVDVYIYGVLLLGLLAGWMLNTP</sequence>
<dbReference type="InterPro" id="IPR045274">
    <property type="entry name" value="WAK-like"/>
</dbReference>
<dbReference type="GO" id="GO:0005886">
    <property type="term" value="C:plasma membrane"/>
    <property type="evidence" value="ECO:0007669"/>
    <property type="project" value="TreeGrafter"/>
</dbReference>
<dbReference type="Pfam" id="PF00069">
    <property type="entry name" value="Pkinase"/>
    <property type="match status" value="1"/>
</dbReference>
<keyword evidence="3" id="KW-1133">Transmembrane helix</keyword>
<dbReference type="AlphaFoldDB" id="A0AAN7FS26"/>
<comment type="caution">
    <text evidence="5">The sequence shown here is derived from an EMBL/GenBank/DDBJ whole genome shotgun (WGS) entry which is preliminary data.</text>
</comment>
<dbReference type="EMBL" id="JAXUIC010000003">
    <property type="protein sequence ID" value="KAK4595836.1"/>
    <property type="molecule type" value="Genomic_DNA"/>
</dbReference>
<dbReference type="PROSITE" id="PS50011">
    <property type="entry name" value="PROTEIN_KINASE_DOM"/>
    <property type="match status" value="1"/>
</dbReference>
<organism evidence="5 6">
    <name type="scientific">Quercus rubra</name>
    <name type="common">Northern red oak</name>
    <name type="synonym">Quercus borealis</name>
    <dbReference type="NCBI Taxonomy" id="3512"/>
    <lineage>
        <taxon>Eukaryota</taxon>
        <taxon>Viridiplantae</taxon>
        <taxon>Streptophyta</taxon>
        <taxon>Embryophyta</taxon>
        <taxon>Tracheophyta</taxon>
        <taxon>Spermatophyta</taxon>
        <taxon>Magnoliopsida</taxon>
        <taxon>eudicotyledons</taxon>
        <taxon>Gunneridae</taxon>
        <taxon>Pentapetalae</taxon>
        <taxon>rosids</taxon>
        <taxon>fabids</taxon>
        <taxon>Fagales</taxon>
        <taxon>Fagaceae</taxon>
        <taxon>Quercus</taxon>
    </lineage>
</organism>
<evidence type="ECO:0000313" key="5">
    <source>
        <dbReference type="EMBL" id="KAK4595836.1"/>
    </source>
</evidence>
<evidence type="ECO:0000256" key="3">
    <source>
        <dbReference type="SAM" id="Phobius"/>
    </source>
</evidence>
<dbReference type="PANTHER" id="PTHR27005:SF466">
    <property type="entry name" value="NON-FUNCTIONAL PSEUDOKINASE ZED1-LIKE"/>
    <property type="match status" value="1"/>
</dbReference>
<gene>
    <name evidence="5" type="ORF">RGQ29_014075</name>
</gene>
<dbReference type="InterPro" id="IPR000719">
    <property type="entry name" value="Prot_kinase_dom"/>
</dbReference>
<keyword evidence="2" id="KW-0067">ATP-binding</keyword>
<evidence type="ECO:0000313" key="6">
    <source>
        <dbReference type="Proteomes" id="UP001324115"/>
    </source>
</evidence>
<keyword evidence="3" id="KW-0812">Transmembrane</keyword>
<keyword evidence="1" id="KW-0547">Nucleotide-binding</keyword>
<feature type="domain" description="Protein kinase" evidence="4">
    <location>
        <begin position="1"/>
        <end position="139"/>
    </location>
</feature>
<protein>
    <recommendedName>
        <fullName evidence="4">Protein kinase domain-containing protein</fullName>
    </recommendedName>
</protein>
<name>A0AAN7FS26_QUERU</name>
<dbReference type="InterPro" id="IPR011009">
    <property type="entry name" value="Kinase-like_dom_sf"/>
</dbReference>
<dbReference type="SUPFAM" id="SSF56112">
    <property type="entry name" value="Protein kinase-like (PK-like)"/>
    <property type="match status" value="1"/>
</dbReference>
<dbReference type="GO" id="GO:0007166">
    <property type="term" value="P:cell surface receptor signaling pathway"/>
    <property type="evidence" value="ECO:0007669"/>
    <property type="project" value="InterPro"/>
</dbReference>
<dbReference type="PANTHER" id="PTHR27005">
    <property type="entry name" value="WALL-ASSOCIATED RECEPTOR KINASE-LIKE 21"/>
    <property type="match status" value="1"/>
</dbReference>
<evidence type="ECO:0000256" key="2">
    <source>
        <dbReference type="ARBA" id="ARBA00022840"/>
    </source>
</evidence>
<evidence type="ECO:0000256" key="1">
    <source>
        <dbReference type="ARBA" id="ARBA00022741"/>
    </source>
</evidence>
<proteinExistence type="predicted"/>
<keyword evidence="3" id="KW-0472">Membrane</keyword>
<keyword evidence="6" id="KW-1185">Reference proteome</keyword>
<dbReference type="GO" id="GO:0005524">
    <property type="term" value="F:ATP binding"/>
    <property type="evidence" value="ECO:0007669"/>
    <property type="project" value="UniProtKB-KW"/>
</dbReference>
<dbReference type="GO" id="GO:0004674">
    <property type="term" value="F:protein serine/threonine kinase activity"/>
    <property type="evidence" value="ECO:0007669"/>
    <property type="project" value="TreeGrafter"/>
</dbReference>
<reference evidence="5 6" key="1">
    <citation type="journal article" date="2023" name="G3 (Bethesda)">
        <title>A haplotype-resolved chromosome-scale genome for Quercus rubra L. provides insights into the genetics of adaptive traits for red oak species.</title>
        <authorList>
            <person name="Kapoor B."/>
            <person name="Jenkins J."/>
            <person name="Schmutz J."/>
            <person name="Zhebentyayeva T."/>
            <person name="Kuelheim C."/>
            <person name="Coggeshall M."/>
            <person name="Heim C."/>
            <person name="Lasky J.R."/>
            <person name="Leites L."/>
            <person name="Islam-Faridi N."/>
            <person name="Romero-Severson J."/>
            <person name="DeLeo V.L."/>
            <person name="Lucas S.M."/>
            <person name="Lazic D."/>
            <person name="Gailing O."/>
            <person name="Carlson J."/>
            <person name="Staton M."/>
        </authorList>
    </citation>
    <scope>NUCLEOTIDE SEQUENCE [LARGE SCALE GENOMIC DNA]</scope>
    <source>
        <strain evidence="5">Pseudo-F2</strain>
    </source>
</reference>
<feature type="transmembrane region" description="Helical" evidence="3">
    <location>
        <begin position="120"/>
        <end position="136"/>
    </location>
</feature>
<dbReference type="Gene3D" id="1.10.510.10">
    <property type="entry name" value="Transferase(Phosphotransferase) domain 1"/>
    <property type="match status" value="1"/>
</dbReference>
<dbReference type="Proteomes" id="UP001324115">
    <property type="component" value="Unassembled WGS sequence"/>
</dbReference>